<dbReference type="InterPro" id="IPR051557">
    <property type="entry name" value="NipSnap_domain"/>
</dbReference>
<organism evidence="3">
    <name type="scientific">Chromera velia CCMP2878</name>
    <dbReference type="NCBI Taxonomy" id="1169474"/>
    <lineage>
        <taxon>Eukaryota</taxon>
        <taxon>Sar</taxon>
        <taxon>Alveolata</taxon>
        <taxon>Colpodellida</taxon>
        <taxon>Chromeraceae</taxon>
        <taxon>Chromera</taxon>
    </lineage>
</organism>
<gene>
    <name evidence="3" type="ORF">Cvel_6605</name>
</gene>
<dbReference type="AlphaFoldDB" id="A0A0G4HEW4"/>
<dbReference type="Gene3D" id="3.30.70.100">
    <property type="match status" value="2"/>
</dbReference>
<dbReference type="EMBL" id="CDMZ01002493">
    <property type="protein sequence ID" value="CEM42617.1"/>
    <property type="molecule type" value="Genomic_DNA"/>
</dbReference>
<evidence type="ECO:0000256" key="1">
    <source>
        <dbReference type="ARBA" id="ARBA00005291"/>
    </source>
</evidence>
<comment type="similarity">
    <text evidence="1">Belongs to the NipSnap family.</text>
</comment>
<dbReference type="VEuPathDB" id="CryptoDB:Cvel_6605"/>
<dbReference type="InterPro" id="IPR011008">
    <property type="entry name" value="Dimeric_a/b-barrel"/>
</dbReference>
<sequence length="241" mass="26998">MSTPSPAVSALRACTGILEVRTYDIFPKDVSAYLTCCRNSAQTRRRHQPGWLFYGTAETGYGTLGDLVHLYAFQSLTDRAEGRKALGSDPEWKKFLQDSRPCLKSQGSEIFRPSNLDIPGVQYWPEVAPSPQAVYEIRHYQLRTGYDAVPRLLDAYRGGIEDKIRADEAGDGKLMLVAHSDIGTLNQVLEVWRYSSLEGSLKVREASRKSEKWKQAISKAAELALSFKNRILIPTDLSPTQ</sequence>
<protein>
    <recommendedName>
        <fullName evidence="2">NIPSNAP domain-containing protein</fullName>
    </recommendedName>
</protein>
<evidence type="ECO:0000259" key="2">
    <source>
        <dbReference type="Pfam" id="PF07978"/>
    </source>
</evidence>
<proteinExistence type="inferred from homology"/>
<dbReference type="InterPro" id="IPR012577">
    <property type="entry name" value="NIPSNAP"/>
</dbReference>
<evidence type="ECO:0000313" key="3">
    <source>
        <dbReference type="EMBL" id="CEM42617.1"/>
    </source>
</evidence>
<dbReference type="GO" id="GO:0000423">
    <property type="term" value="P:mitophagy"/>
    <property type="evidence" value="ECO:0007669"/>
    <property type="project" value="UniProtKB-ARBA"/>
</dbReference>
<dbReference type="PANTHER" id="PTHR21017:SF17">
    <property type="entry name" value="PROTEIN NIPSNAP"/>
    <property type="match status" value="1"/>
</dbReference>
<dbReference type="Pfam" id="PF07978">
    <property type="entry name" value="NIPSNAP"/>
    <property type="match status" value="2"/>
</dbReference>
<accession>A0A0G4HEW4</accession>
<reference evidence="3" key="1">
    <citation type="submission" date="2014-11" db="EMBL/GenBank/DDBJ databases">
        <authorList>
            <person name="Otto D Thomas"/>
            <person name="Naeem Raeece"/>
        </authorList>
    </citation>
    <scope>NUCLEOTIDE SEQUENCE</scope>
</reference>
<feature type="domain" description="NIPSNAP" evidence="2">
    <location>
        <begin position="19"/>
        <end position="114"/>
    </location>
</feature>
<name>A0A0G4HEW4_9ALVE</name>
<dbReference type="SUPFAM" id="SSF54909">
    <property type="entry name" value="Dimeric alpha+beta barrel"/>
    <property type="match status" value="2"/>
</dbReference>
<dbReference type="PANTHER" id="PTHR21017">
    <property type="entry name" value="NIPSNAP-RELATED"/>
    <property type="match status" value="1"/>
</dbReference>
<feature type="domain" description="NIPSNAP" evidence="2">
    <location>
        <begin position="135"/>
        <end position="239"/>
    </location>
</feature>
<dbReference type="GO" id="GO:0005739">
    <property type="term" value="C:mitochondrion"/>
    <property type="evidence" value="ECO:0007669"/>
    <property type="project" value="TreeGrafter"/>
</dbReference>